<dbReference type="CDD" id="cd19508">
    <property type="entry name" value="RecA-like_Pch2-like"/>
    <property type="match status" value="1"/>
</dbReference>
<evidence type="ECO:0000256" key="5">
    <source>
        <dbReference type="RuleBase" id="RU003651"/>
    </source>
</evidence>
<dbReference type="InterPro" id="IPR001270">
    <property type="entry name" value="ClpA/B"/>
</dbReference>
<keyword evidence="9" id="KW-1185">Reference proteome</keyword>
<organism evidence="8 9">
    <name type="scientific">Tetradesmus obliquus</name>
    <name type="common">Green alga</name>
    <name type="synonym">Acutodesmus obliquus</name>
    <dbReference type="NCBI Taxonomy" id="3088"/>
    <lineage>
        <taxon>Eukaryota</taxon>
        <taxon>Viridiplantae</taxon>
        <taxon>Chlorophyta</taxon>
        <taxon>core chlorophytes</taxon>
        <taxon>Chlorophyceae</taxon>
        <taxon>CS clade</taxon>
        <taxon>Sphaeropleales</taxon>
        <taxon>Scenedesmaceae</taxon>
        <taxon>Tetradesmus</taxon>
    </lineage>
</organism>
<evidence type="ECO:0000313" key="9">
    <source>
        <dbReference type="Proteomes" id="UP001244341"/>
    </source>
</evidence>
<keyword evidence="3 5" id="KW-0067">ATP-binding</keyword>
<dbReference type="PRINTS" id="PR00300">
    <property type="entry name" value="CLPPROTEASEA"/>
</dbReference>
<feature type="compositionally biased region" description="Low complexity" evidence="6">
    <location>
        <begin position="378"/>
        <end position="387"/>
    </location>
</feature>
<dbReference type="InterPro" id="IPR003593">
    <property type="entry name" value="AAA+_ATPase"/>
</dbReference>
<dbReference type="InterPro" id="IPR003960">
    <property type="entry name" value="ATPase_AAA_CS"/>
</dbReference>
<dbReference type="Pfam" id="PF00004">
    <property type="entry name" value="AAA"/>
    <property type="match status" value="1"/>
</dbReference>
<proteinExistence type="inferred from homology"/>
<accession>A0ABY8TKN7</accession>
<evidence type="ECO:0000313" key="8">
    <source>
        <dbReference type="EMBL" id="WIA08933.1"/>
    </source>
</evidence>
<evidence type="ECO:0000259" key="7">
    <source>
        <dbReference type="SMART" id="SM00382"/>
    </source>
</evidence>
<evidence type="ECO:0000256" key="3">
    <source>
        <dbReference type="ARBA" id="ARBA00022840"/>
    </source>
</evidence>
<dbReference type="PANTHER" id="PTHR45991">
    <property type="entry name" value="PACHYTENE CHECKPOINT PROTEIN 2"/>
    <property type="match status" value="1"/>
</dbReference>
<dbReference type="InterPro" id="IPR003959">
    <property type="entry name" value="ATPase_AAA_core"/>
</dbReference>
<comment type="similarity">
    <text evidence="1">Belongs to the AAA ATPase family. PCH2 subfamily.</text>
</comment>
<sequence length="463" mass="49884">MKTAADDGDKHDLHVEVCLKSSSNATFQDIKSVVEGRLQDKNIWLHDSSLWDTVGRDDPLLNTHVETIRWADVDAELLGQGTSVLFSFQVRPHVHVYQLNEDGGEEDDEGEDGVVSYREWQLPAADFEGQWDALHYESSIKRRLLQYASTALLFSDLGVDSQLISWNRVVLLHGPPGTGKTSLCKALAQKLSVRLNDRYTTSQLVEVNAHSLFSKWFSESGKLVSKLFGAITELVEEPAALVFVLIDEVESLSAARKAAAGGGEPSDAIRAVNALLTQLDQLRRFPNVMVLTTSNITEAIDVAFVDRADIKAYLGPPSEAARYEILRSGVLELARAGVVTGITSAKQLIPYKELCLLPAARQGAAPQAAGPHSIGGPAAAADDASMSEAEQAAAAEAQALSRALGQVVAACEGFSGRSLRKLPFLAHATADSLPFPCSCFEFLAAMKAAAEKERADRSELTAG</sequence>
<evidence type="ECO:0000256" key="4">
    <source>
        <dbReference type="ARBA" id="ARBA00023254"/>
    </source>
</evidence>
<feature type="domain" description="AAA+ ATPase" evidence="7">
    <location>
        <begin position="166"/>
        <end position="318"/>
    </location>
</feature>
<evidence type="ECO:0000256" key="6">
    <source>
        <dbReference type="SAM" id="MobiDB-lite"/>
    </source>
</evidence>
<dbReference type="InterPro" id="IPR058249">
    <property type="entry name" value="Pch2_C"/>
</dbReference>
<keyword evidence="2 5" id="KW-0547">Nucleotide-binding</keyword>
<dbReference type="SUPFAM" id="SSF52540">
    <property type="entry name" value="P-loop containing nucleoside triphosphate hydrolases"/>
    <property type="match status" value="1"/>
</dbReference>
<gene>
    <name evidence="8" type="ORF">OEZ85_008350</name>
</gene>
<dbReference type="SMART" id="SM00382">
    <property type="entry name" value="AAA"/>
    <property type="match status" value="1"/>
</dbReference>
<keyword evidence="4" id="KW-0469">Meiosis</keyword>
<protein>
    <recommendedName>
        <fullName evidence="7">AAA+ ATPase domain-containing protein</fullName>
    </recommendedName>
</protein>
<dbReference type="PROSITE" id="PS00674">
    <property type="entry name" value="AAA"/>
    <property type="match status" value="1"/>
</dbReference>
<dbReference type="PANTHER" id="PTHR45991:SF1">
    <property type="entry name" value="PACHYTENE CHECKPOINT PROTEIN 2 HOMOLOG"/>
    <property type="match status" value="1"/>
</dbReference>
<reference evidence="8 9" key="1">
    <citation type="submission" date="2023-05" db="EMBL/GenBank/DDBJ databases">
        <title>A 100% complete, gapless, phased diploid assembly of the Scenedesmus obliquus UTEX 3031 genome.</title>
        <authorList>
            <person name="Biondi T.C."/>
            <person name="Hanschen E.R."/>
            <person name="Kwon T."/>
            <person name="Eng W."/>
            <person name="Kruse C.P.S."/>
            <person name="Koehler S.I."/>
            <person name="Kunde Y."/>
            <person name="Gleasner C.D."/>
            <person name="You Mak K.T."/>
            <person name="Polle J."/>
            <person name="Hovde B.T."/>
            <person name="Starkenburg S.R."/>
        </authorList>
    </citation>
    <scope>NUCLEOTIDE SEQUENCE [LARGE SCALE GENOMIC DNA]</scope>
    <source>
        <strain evidence="8 9">DOE0152z</strain>
    </source>
</reference>
<evidence type="ECO:0000256" key="2">
    <source>
        <dbReference type="ARBA" id="ARBA00022741"/>
    </source>
</evidence>
<evidence type="ECO:0000256" key="1">
    <source>
        <dbReference type="ARBA" id="ARBA00007271"/>
    </source>
</evidence>
<name>A0ABY8TKN7_TETOB</name>
<dbReference type="InterPro" id="IPR044539">
    <property type="entry name" value="Pch2-like"/>
</dbReference>
<dbReference type="Pfam" id="PF23242">
    <property type="entry name" value="AAA_lid_TRIP13_C"/>
    <property type="match status" value="1"/>
</dbReference>
<dbReference type="Gene3D" id="3.40.50.300">
    <property type="entry name" value="P-loop containing nucleotide triphosphate hydrolases"/>
    <property type="match status" value="1"/>
</dbReference>
<dbReference type="Proteomes" id="UP001244341">
    <property type="component" value="Chromosome 1b"/>
</dbReference>
<dbReference type="InterPro" id="IPR027417">
    <property type="entry name" value="P-loop_NTPase"/>
</dbReference>
<dbReference type="EMBL" id="CP126208">
    <property type="protein sequence ID" value="WIA08933.1"/>
    <property type="molecule type" value="Genomic_DNA"/>
</dbReference>
<feature type="region of interest" description="Disordered" evidence="6">
    <location>
        <begin position="367"/>
        <end position="387"/>
    </location>
</feature>
<dbReference type="Pfam" id="PF23563">
    <property type="entry name" value="TRIP13_N"/>
    <property type="match status" value="1"/>
</dbReference>